<protein>
    <submittedName>
        <fullName evidence="1">Uncharacterized protein</fullName>
    </submittedName>
</protein>
<proteinExistence type="predicted"/>
<dbReference type="RefSeq" id="WP_308476336.1">
    <property type="nucleotide sequence ID" value="NZ_OY726394.1"/>
</dbReference>
<name>A0ABN9MVU9_9MYCO</name>
<organism evidence="1 2">
    <name type="scientific">[Mycobacterium] kokjensenii</name>
    <dbReference type="NCBI Taxonomy" id="3064287"/>
    <lineage>
        <taxon>Bacteria</taxon>
        <taxon>Bacillati</taxon>
        <taxon>Actinomycetota</taxon>
        <taxon>Actinomycetes</taxon>
        <taxon>Mycobacteriales</taxon>
        <taxon>Mycobacteriaceae</taxon>
        <taxon>Mycolicibacter</taxon>
    </lineage>
</organism>
<reference evidence="1 2" key="1">
    <citation type="submission" date="2023-08" db="EMBL/GenBank/DDBJ databases">
        <authorList>
            <person name="Folkvardsen B D."/>
            <person name="Norman A."/>
        </authorList>
    </citation>
    <scope>NUCLEOTIDE SEQUENCE [LARGE SCALE GENOMIC DNA]</scope>
    <source>
        <strain evidence="1 2">Mu0083</strain>
    </source>
</reference>
<sequence length="221" mass="22824">MNYHNDLRRGVAAGIVAVTGLSVGALAVVGICDHADLVAQRDILLVGAADGPHQDLIDAQVGLDHQQFLNDVALQQSIYSWALEPTADGGLGLTDSALLFPGDADDPADSLFNGAFSRFTEADLVGQALMQAQLDHLLGVNQGLGDGGYESAIGQQLYDDLSGAGIGPDTDLGADLANLIDPATVVSASGFQDALMALQADLMQTAWSDLFGMFGVADVTP</sequence>
<gene>
    <name evidence="1" type="ORF">MU0083_001335</name>
</gene>
<evidence type="ECO:0000313" key="2">
    <source>
        <dbReference type="Proteomes" id="UP001190336"/>
    </source>
</evidence>
<keyword evidence="2" id="KW-1185">Reference proteome</keyword>
<dbReference type="Proteomes" id="UP001190336">
    <property type="component" value="Chromosome"/>
</dbReference>
<accession>A0ABN9MVU9</accession>
<dbReference type="EMBL" id="OY726394">
    <property type="protein sequence ID" value="CAJ1496116.1"/>
    <property type="molecule type" value="Genomic_DNA"/>
</dbReference>
<evidence type="ECO:0000313" key="1">
    <source>
        <dbReference type="EMBL" id="CAJ1496116.1"/>
    </source>
</evidence>